<reference evidence="2 3" key="1">
    <citation type="submission" date="2021-03" db="EMBL/GenBank/DDBJ databases">
        <title>Genomic and phenotypic characterization of Chloracidobacterium isolates provides evidence for multiple species.</title>
        <authorList>
            <person name="Saini M.K."/>
            <person name="Costas A.M.G."/>
            <person name="Tank M."/>
            <person name="Bryant D.A."/>
        </authorList>
    </citation>
    <scope>NUCLEOTIDE SEQUENCE [LARGE SCALE GENOMIC DNA]</scope>
    <source>
        <strain evidence="2 3">BV2-C</strain>
    </source>
</reference>
<dbReference type="RefSeq" id="WP_211430503.1">
    <property type="nucleotide sequence ID" value="NZ_CP072649.1"/>
</dbReference>
<accession>A0ABX8BCG5</accession>
<dbReference type="EMBL" id="CP072649">
    <property type="protein sequence ID" value="QUW04614.1"/>
    <property type="molecule type" value="Genomic_DNA"/>
</dbReference>
<evidence type="ECO:0000259" key="1">
    <source>
        <dbReference type="Pfam" id="PF13699"/>
    </source>
</evidence>
<protein>
    <submittedName>
        <fullName evidence="2">DUF4157 domain-containing protein</fullName>
    </submittedName>
</protein>
<evidence type="ECO:0000313" key="2">
    <source>
        <dbReference type="EMBL" id="QUW04614.1"/>
    </source>
</evidence>
<dbReference type="InterPro" id="IPR025295">
    <property type="entry name" value="eCIS_core_dom"/>
</dbReference>
<organism evidence="2 3">
    <name type="scientific">Chloracidobacterium validum</name>
    <dbReference type="NCBI Taxonomy" id="2821543"/>
    <lineage>
        <taxon>Bacteria</taxon>
        <taxon>Pseudomonadati</taxon>
        <taxon>Acidobacteriota</taxon>
        <taxon>Terriglobia</taxon>
        <taxon>Terriglobales</taxon>
        <taxon>Acidobacteriaceae</taxon>
        <taxon>Chloracidobacterium</taxon>
    </lineage>
</organism>
<evidence type="ECO:0000313" key="3">
    <source>
        <dbReference type="Proteomes" id="UP000676506"/>
    </source>
</evidence>
<keyword evidence="3" id="KW-1185">Reference proteome</keyword>
<sequence>MWTSLRLLLTGLGGWSWEGPPPPGWRHLPSATRQQLQPFFPELDLDDILWRVDGVPWWVRRLAVIPPLAITLGSLVWVAPNQYAPETPAGIELIAHELAHVAQYRRHGYVGFTVRYGLAFVSNLWRGDGLAAAYENICFEIEARARATAICQQLLFV</sequence>
<proteinExistence type="predicted"/>
<dbReference type="Pfam" id="PF13699">
    <property type="entry name" value="eCIS_core"/>
    <property type="match status" value="1"/>
</dbReference>
<gene>
    <name evidence="2" type="ORF">J8C06_12605</name>
</gene>
<name>A0ABX8BCG5_9BACT</name>
<dbReference type="Proteomes" id="UP000676506">
    <property type="component" value="Chromosome 2"/>
</dbReference>
<feature type="domain" description="eCIS core" evidence="1">
    <location>
        <begin position="28"/>
        <end position="107"/>
    </location>
</feature>